<evidence type="ECO:0000313" key="3">
    <source>
        <dbReference type="EMBL" id="QPR32191.1"/>
    </source>
</evidence>
<proteinExistence type="inferred from homology"/>
<accession>A0AB37GEG6</accession>
<comment type="similarity">
    <text evidence="1">Belongs to the UPF0225 family.</text>
</comment>
<evidence type="ECO:0000313" key="6">
    <source>
        <dbReference type="Proteomes" id="UP000595198"/>
    </source>
</evidence>
<dbReference type="HAMAP" id="MF_00612">
    <property type="entry name" value="UPF0225"/>
    <property type="match status" value="1"/>
</dbReference>
<sequence>MGRQLRENSAVTEAGLGAGNGARAGSGNAFFARARVTDSDLCPCGGGLYGQCCGPLHRGEREALTAAELMAARYSAYAAHEADYIWRTWHPRYRPEVINVDDGVEWEGLTIINTVDGGEDDREGIVEFEAAFHDHDGAGTMHERSRFVRRARRWVYVDGEVTYS</sequence>
<dbReference type="PANTHER" id="PTHR33747:SF1">
    <property type="entry name" value="ADENYLATE CYCLASE-ASSOCIATED CAP C-TERMINAL DOMAIN-CONTAINING PROTEIN"/>
    <property type="match status" value="1"/>
</dbReference>
<dbReference type="EMBL" id="CP066023">
    <property type="protein sequence ID" value="QQB83996.1"/>
    <property type="molecule type" value="Genomic_DNA"/>
</dbReference>
<evidence type="ECO:0000256" key="1">
    <source>
        <dbReference type="HAMAP-Rule" id="MF_00612"/>
    </source>
</evidence>
<dbReference type="InterPro" id="IPR023006">
    <property type="entry name" value="YchJ-like"/>
</dbReference>
<organism evidence="3 5">
    <name type="scientific">Corynebacterium amycolatum</name>
    <dbReference type="NCBI Taxonomy" id="43765"/>
    <lineage>
        <taxon>Bacteria</taxon>
        <taxon>Bacillati</taxon>
        <taxon>Actinomycetota</taxon>
        <taxon>Actinomycetes</taxon>
        <taxon>Mycobacteriales</taxon>
        <taxon>Corynebacteriaceae</taxon>
        <taxon>Corynebacterium</taxon>
    </lineage>
</organism>
<name>A0AB37GEG6_CORAY</name>
<dbReference type="Gene3D" id="3.10.450.50">
    <property type="match status" value="1"/>
</dbReference>
<dbReference type="Proteomes" id="UP000594774">
    <property type="component" value="Chromosome"/>
</dbReference>
<dbReference type="AlphaFoldDB" id="A0AB37GEG6"/>
<dbReference type="EMBL" id="CP065628">
    <property type="protein sequence ID" value="QPR32191.1"/>
    <property type="molecule type" value="Genomic_DNA"/>
</dbReference>
<dbReference type="SUPFAM" id="SSF54427">
    <property type="entry name" value="NTF2-like"/>
    <property type="match status" value="1"/>
</dbReference>
<dbReference type="InterPro" id="IPR032710">
    <property type="entry name" value="NTF2-like_dom_sf"/>
</dbReference>
<feature type="domain" description="YchJ-like middle NTF2-like" evidence="2">
    <location>
        <begin position="65"/>
        <end position="159"/>
    </location>
</feature>
<dbReference type="Proteomes" id="UP000595198">
    <property type="component" value="Chromosome"/>
</dbReference>
<keyword evidence="6" id="KW-1185">Reference proteome</keyword>
<protein>
    <recommendedName>
        <fullName evidence="1">UPF0225 protein I6G95_11710</fullName>
    </recommendedName>
</protein>
<evidence type="ECO:0000259" key="2">
    <source>
        <dbReference type="Pfam" id="PF17775"/>
    </source>
</evidence>
<evidence type="ECO:0000313" key="5">
    <source>
        <dbReference type="Proteomes" id="UP000594774"/>
    </source>
</evidence>
<dbReference type="InterPro" id="IPR048469">
    <property type="entry name" value="YchJ-like_M"/>
</dbReference>
<dbReference type="Pfam" id="PF17775">
    <property type="entry name" value="YchJ_M-like"/>
    <property type="match status" value="1"/>
</dbReference>
<gene>
    <name evidence="3" type="ORF">I6G95_11710</name>
    <name evidence="4" type="ORF">I6H48_12240</name>
</gene>
<reference evidence="5 6" key="1">
    <citation type="submission" date="2020-12" db="EMBL/GenBank/DDBJ databases">
        <title>FDA dAtabase for Regulatory Grade micrObial Sequences (FDA-ARGOS): Supporting development and validation of Infectious Disease Dx tests.</title>
        <authorList>
            <person name="Sproer C."/>
            <person name="Gronow S."/>
            <person name="Severitt S."/>
            <person name="Schroder I."/>
            <person name="Tallon L."/>
            <person name="Sadzewicz L."/>
            <person name="Zhao X."/>
            <person name="Boylan J."/>
            <person name="Ott S."/>
            <person name="Bowen H."/>
            <person name="Vavikolanu K."/>
            <person name="Mehta A."/>
            <person name="Aluvathingal J."/>
            <person name="Nadendla S."/>
            <person name="Lowell S."/>
            <person name="Myers T."/>
            <person name="Yan Y."/>
            <person name="Sichtig H."/>
        </authorList>
    </citation>
    <scope>NUCLEOTIDE SEQUENCE [LARGE SCALE GENOMIC DNA]</scope>
    <source>
        <strain evidence="3 5">FDAARGOS_938</strain>
        <strain evidence="4 6">FDAARGOS_991</strain>
    </source>
</reference>
<dbReference type="PANTHER" id="PTHR33747">
    <property type="entry name" value="UPF0225 PROTEIN SCO1677"/>
    <property type="match status" value="1"/>
</dbReference>
<evidence type="ECO:0000313" key="4">
    <source>
        <dbReference type="EMBL" id="QQB83996.1"/>
    </source>
</evidence>